<feature type="compositionally biased region" description="Pro residues" evidence="6">
    <location>
        <begin position="285"/>
        <end position="298"/>
    </location>
</feature>
<feature type="region of interest" description="Disordered" evidence="6">
    <location>
        <begin position="208"/>
        <end position="339"/>
    </location>
</feature>
<keyword evidence="4" id="KW-0862">Zinc</keyword>
<keyword evidence="5" id="KW-0539">Nucleus</keyword>
<evidence type="ECO:0000313" key="8">
    <source>
        <dbReference type="EMBL" id="KAB5592586.1"/>
    </source>
</evidence>
<sequence length="339" mass="37246">MSEFWVSKKRYWCKYCGISIADDAPSRQHHEGGLRHKGNVERFIRDIYKTSEKRKKDAAEEERELKRIDAASYAKDIGSGTAASSSTPSTSSSSAPAYRAAAPKPPPSKTTDKFANYSTAESLGYVDDAVLETERKRTQGVVGEWQLVLPSQPAPKPRATPEEGGKRVLQPAQTEEKAAAESSRNFRVGERKVGAGLQEIWEPDIPIKIKVKQDEQPPPTQAEQVKVQPKVEIDYGLPKASEVPVWKPKTWSKPGEVKQEVNEESSEGVKTEEPCEAPAPAEDTAPPPQPSPPPPEPPVKNEPEEPKLDEMVPPSASNALFRKRKAPPSTAGSRGVKKR</sequence>
<keyword evidence="3" id="KW-0863">Zinc-finger</keyword>
<dbReference type="InterPro" id="IPR013085">
    <property type="entry name" value="U1-CZ_Znf_C2H2"/>
</dbReference>
<dbReference type="OrthoDB" id="191651at2759"/>
<evidence type="ECO:0000256" key="5">
    <source>
        <dbReference type="ARBA" id="ARBA00023242"/>
    </source>
</evidence>
<dbReference type="SUPFAM" id="SSF57667">
    <property type="entry name" value="beta-beta-alpha zinc fingers"/>
    <property type="match status" value="1"/>
</dbReference>
<accession>A0A5N5QN73</accession>
<feature type="compositionally biased region" description="Basic and acidic residues" evidence="6">
    <location>
        <begin position="299"/>
        <end position="310"/>
    </location>
</feature>
<dbReference type="Proteomes" id="UP000383932">
    <property type="component" value="Unassembled WGS sequence"/>
</dbReference>
<evidence type="ECO:0000256" key="1">
    <source>
        <dbReference type="ARBA" id="ARBA00004123"/>
    </source>
</evidence>
<dbReference type="GO" id="GO:0003723">
    <property type="term" value="F:RNA binding"/>
    <property type="evidence" value="ECO:0007669"/>
    <property type="project" value="TreeGrafter"/>
</dbReference>
<dbReference type="Gene3D" id="3.30.160.60">
    <property type="entry name" value="Classic Zinc Finger"/>
    <property type="match status" value="1"/>
</dbReference>
<feature type="region of interest" description="Disordered" evidence="6">
    <location>
        <begin position="146"/>
        <end position="184"/>
    </location>
</feature>
<keyword evidence="2" id="KW-0479">Metal-binding</keyword>
<proteinExistence type="predicted"/>
<organism evidence="8 9">
    <name type="scientific">Ceratobasidium theobromae</name>
    <dbReference type="NCBI Taxonomy" id="1582974"/>
    <lineage>
        <taxon>Eukaryota</taxon>
        <taxon>Fungi</taxon>
        <taxon>Dikarya</taxon>
        <taxon>Basidiomycota</taxon>
        <taxon>Agaricomycotina</taxon>
        <taxon>Agaricomycetes</taxon>
        <taxon>Cantharellales</taxon>
        <taxon>Ceratobasidiaceae</taxon>
        <taxon>Ceratobasidium</taxon>
    </lineage>
</organism>
<dbReference type="Pfam" id="PF06220">
    <property type="entry name" value="zf-U1"/>
    <property type="match status" value="1"/>
</dbReference>
<evidence type="ECO:0000313" key="9">
    <source>
        <dbReference type="Proteomes" id="UP000383932"/>
    </source>
</evidence>
<dbReference type="GO" id="GO:0000398">
    <property type="term" value="P:mRNA splicing, via spliceosome"/>
    <property type="evidence" value="ECO:0007669"/>
    <property type="project" value="InterPro"/>
</dbReference>
<dbReference type="PANTHER" id="PTHR13173">
    <property type="entry name" value="WW DOMAIN BINDING PROTEIN 4"/>
    <property type="match status" value="1"/>
</dbReference>
<gene>
    <name evidence="8" type="ORF">CTheo_3981</name>
</gene>
<dbReference type="InterPro" id="IPR003604">
    <property type="entry name" value="Matrin/U1-like-C_Znf_C2H2"/>
</dbReference>
<feature type="compositionally biased region" description="Low complexity" evidence="6">
    <location>
        <begin position="81"/>
        <end position="102"/>
    </location>
</feature>
<reference evidence="8 9" key="1">
    <citation type="journal article" date="2019" name="Fungal Biol. Biotechnol.">
        <title>Draft genome sequence of fastidious pathogen Ceratobasidium theobromae, which causes vascular-streak dieback in Theobroma cacao.</title>
        <authorList>
            <person name="Ali S.S."/>
            <person name="Asman A."/>
            <person name="Shao J."/>
            <person name="Firmansyah A.P."/>
            <person name="Susilo A.W."/>
            <person name="Rosmana A."/>
            <person name="McMahon P."/>
            <person name="Junaid M."/>
            <person name="Guest D."/>
            <person name="Kheng T.Y."/>
            <person name="Meinhardt L.W."/>
            <person name="Bailey B.A."/>
        </authorList>
    </citation>
    <scope>NUCLEOTIDE SEQUENCE [LARGE SCALE GENOMIC DNA]</scope>
    <source>
        <strain evidence="8 9">CT2</strain>
    </source>
</reference>
<dbReference type="PANTHER" id="PTHR13173:SF10">
    <property type="entry name" value="WW DOMAIN-BINDING PROTEIN 4"/>
    <property type="match status" value="1"/>
</dbReference>
<evidence type="ECO:0000256" key="3">
    <source>
        <dbReference type="ARBA" id="ARBA00022771"/>
    </source>
</evidence>
<dbReference type="SMART" id="SM00451">
    <property type="entry name" value="ZnF_U1"/>
    <property type="match status" value="1"/>
</dbReference>
<name>A0A5N5QN73_9AGAM</name>
<dbReference type="GO" id="GO:0071011">
    <property type="term" value="C:precatalytic spliceosome"/>
    <property type="evidence" value="ECO:0007669"/>
    <property type="project" value="TreeGrafter"/>
</dbReference>
<evidence type="ECO:0000256" key="6">
    <source>
        <dbReference type="SAM" id="MobiDB-lite"/>
    </source>
</evidence>
<comment type="subcellular location">
    <subcellularLocation>
        <location evidence="1">Nucleus</location>
    </subcellularLocation>
</comment>
<feature type="region of interest" description="Disordered" evidence="6">
    <location>
        <begin position="52"/>
        <end position="114"/>
    </location>
</feature>
<dbReference type="PROSITE" id="PS50171">
    <property type="entry name" value="ZF_MATRIN"/>
    <property type="match status" value="1"/>
</dbReference>
<feature type="domain" description="Matrin-type" evidence="7">
    <location>
        <begin position="11"/>
        <end position="42"/>
    </location>
</feature>
<dbReference type="InterPro" id="IPR036236">
    <property type="entry name" value="Znf_C2H2_sf"/>
</dbReference>
<evidence type="ECO:0000259" key="7">
    <source>
        <dbReference type="PROSITE" id="PS50171"/>
    </source>
</evidence>
<dbReference type="AlphaFoldDB" id="A0A5N5QN73"/>
<comment type="caution">
    <text evidence="8">The sequence shown here is derived from an EMBL/GenBank/DDBJ whole genome shotgun (WGS) entry which is preliminary data.</text>
</comment>
<keyword evidence="9" id="KW-1185">Reference proteome</keyword>
<evidence type="ECO:0000256" key="2">
    <source>
        <dbReference type="ARBA" id="ARBA00022723"/>
    </source>
</evidence>
<dbReference type="GO" id="GO:0008270">
    <property type="term" value="F:zinc ion binding"/>
    <property type="evidence" value="ECO:0007669"/>
    <property type="project" value="UniProtKB-KW"/>
</dbReference>
<feature type="compositionally biased region" description="Basic and acidic residues" evidence="6">
    <location>
        <begin position="255"/>
        <end position="273"/>
    </location>
</feature>
<protein>
    <recommendedName>
        <fullName evidence="7">Matrin-type domain-containing protein</fullName>
    </recommendedName>
</protein>
<dbReference type="InterPro" id="IPR040023">
    <property type="entry name" value="WBP4"/>
</dbReference>
<dbReference type="EMBL" id="SSOP01000060">
    <property type="protein sequence ID" value="KAB5592586.1"/>
    <property type="molecule type" value="Genomic_DNA"/>
</dbReference>
<dbReference type="InterPro" id="IPR000690">
    <property type="entry name" value="Matrin/U1-C_Znf_C2H2"/>
</dbReference>
<evidence type="ECO:0000256" key="4">
    <source>
        <dbReference type="ARBA" id="ARBA00022833"/>
    </source>
</evidence>
<feature type="compositionally biased region" description="Basic and acidic residues" evidence="6">
    <location>
        <begin position="52"/>
        <end position="69"/>
    </location>
</feature>